<reference evidence="4" key="2">
    <citation type="submission" date="2025-09" db="UniProtKB">
        <authorList>
            <consortium name="Ensembl"/>
        </authorList>
    </citation>
    <scope>IDENTIFICATION</scope>
</reference>
<evidence type="ECO:0000256" key="1">
    <source>
        <dbReference type="ARBA" id="ARBA00005525"/>
    </source>
</evidence>
<dbReference type="AlphaFoldDB" id="A0A8C5CTM0"/>
<dbReference type="InterPro" id="IPR028939">
    <property type="entry name" value="P5C_Rdtase_cat_N"/>
</dbReference>
<evidence type="ECO:0000259" key="3">
    <source>
        <dbReference type="Pfam" id="PF03807"/>
    </source>
</evidence>
<proteinExistence type="inferred from homology"/>
<dbReference type="Pfam" id="PF03807">
    <property type="entry name" value="F420_oxidored"/>
    <property type="match status" value="1"/>
</dbReference>
<organism evidence="4 5">
    <name type="scientific">Gadus morhua</name>
    <name type="common">Atlantic cod</name>
    <dbReference type="NCBI Taxonomy" id="8049"/>
    <lineage>
        <taxon>Eukaryota</taxon>
        <taxon>Metazoa</taxon>
        <taxon>Chordata</taxon>
        <taxon>Craniata</taxon>
        <taxon>Vertebrata</taxon>
        <taxon>Euteleostomi</taxon>
        <taxon>Actinopterygii</taxon>
        <taxon>Neopterygii</taxon>
        <taxon>Teleostei</taxon>
        <taxon>Neoteleostei</taxon>
        <taxon>Acanthomorphata</taxon>
        <taxon>Zeiogadaria</taxon>
        <taxon>Gadariae</taxon>
        <taxon>Gadiformes</taxon>
        <taxon>Gadoidei</taxon>
        <taxon>Gadidae</taxon>
        <taxon>Gadus</taxon>
    </lineage>
</organism>
<dbReference type="PANTHER" id="PTHR11645">
    <property type="entry name" value="PYRROLINE-5-CARBOXYLATE REDUCTASE"/>
    <property type="match status" value="1"/>
</dbReference>
<dbReference type="GO" id="GO:0055129">
    <property type="term" value="P:L-proline biosynthetic process"/>
    <property type="evidence" value="ECO:0007669"/>
    <property type="project" value="TreeGrafter"/>
</dbReference>
<dbReference type="Proteomes" id="UP000694546">
    <property type="component" value="Chromosome 12"/>
</dbReference>
<dbReference type="Gene3D" id="3.40.50.720">
    <property type="entry name" value="NAD(P)-binding Rossmann-like Domain"/>
    <property type="match status" value="1"/>
</dbReference>
<dbReference type="GeneTree" id="ENSGT00950000183044"/>
<dbReference type="SUPFAM" id="SSF51735">
    <property type="entry name" value="NAD(P)-binding Rossmann-fold domains"/>
    <property type="match status" value="1"/>
</dbReference>
<dbReference type="PANTHER" id="PTHR11645:SF0">
    <property type="entry name" value="PYRROLINE-5-CARBOXYLATE REDUCTASE 3"/>
    <property type="match status" value="1"/>
</dbReference>
<name>A0A8C5CTM0_GADMO</name>
<protein>
    <recommendedName>
        <fullName evidence="3">Pyrroline-5-carboxylate reductase catalytic N-terminal domain-containing protein</fullName>
    </recommendedName>
</protein>
<dbReference type="InterPro" id="IPR036291">
    <property type="entry name" value="NAD(P)-bd_dom_sf"/>
</dbReference>
<evidence type="ECO:0000256" key="2">
    <source>
        <dbReference type="ARBA" id="ARBA00023002"/>
    </source>
</evidence>
<sequence>MSLSNISPIVKTDPSMDMPLRVGFIGAGNMAYGIAKGILSGDVLPVNVKVSAPSPRNFGRFEELGISVTHFNSDVVSGSDLVFVAVKPHLVPEILREISQLVTQKHIIVSVWLKHKMMISLACNSHLITLKC</sequence>
<accession>A0A8C5CTM0</accession>
<dbReference type="Ensembl" id="ENSGMOT00000044541.1">
    <property type="protein sequence ID" value="ENSGMOP00000065835.1"/>
    <property type="gene ID" value="ENSGMOG00000014035.2"/>
</dbReference>
<keyword evidence="2" id="KW-0560">Oxidoreductase</keyword>
<evidence type="ECO:0000313" key="5">
    <source>
        <dbReference type="Proteomes" id="UP000694546"/>
    </source>
</evidence>
<comment type="similarity">
    <text evidence="1">Belongs to the pyrroline-5-carboxylate reductase family.</text>
</comment>
<evidence type="ECO:0000313" key="4">
    <source>
        <dbReference type="Ensembl" id="ENSGMOP00000065835.1"/>
    </source>
</evidence>
<dbReference type="GO" id="GO:0004735">
    <property type="term" value="F:pyrroline-5-carboxylate reductase activity"/>
    <property type="evidence" value="ECO:0007669"/>
    <property type="project" value="TreeGrafter"/>
</dbReference>
<feature type="domain" description="Pyrroline-5-carboxylate reductase catalytic N-terminal" evidence="3">
    <location>
        <begin position="21"/>
        <end position="111"/>
    </location>
</feature>
<reference evidence="4" key="1">
    <citation type="submission" date="2025-08" db="UniProtKB">
        <authorList>
            <consortium name="Ensembl"/>
        </authorList>
    </citation>
    <scope>IDENTIFICATION</scope>
</reference>
<keyword evidence="5" id="KW-1185">Reference proteome</keyword>